<dbReference type="Pfam" id="PF05016">
    <property type="entry name" value="ParE_toxin"/>
    <property type="match status" value="1"/>
</dbReference>
<organism evidence="2 3">
    <name type="scientific">Pseudazoarcus pumilus</name>
    <dbReference type="NCBI Taxonomy" id="2067960"/>
    <lineage>
        <taxon>Bacteria</taxon>
        <taxon>Pseudomonadati</taxon>
        <taxon>Pseudomonadota</taxon>
        <taxon>Betaproteobacteria</taxon>
        <taxon>Rhodocyclales</taxon>
        <taxon>Zoogloeaceae</taxon>
        <taxon>Pseudazoarcus</taxon>
    </lineage>
</organism>
<evidence type="ECO:0000313" key="3">
    <source>
        <dbReference type="Proteomes" id="UP000242205"/>
    </source>
</evidence>
<reference evidence="2 3" key="1">
    <citation type="submission" date="2018-01" db="EMBL/GenBank/DDBJ databases">
        <authorList>
            <person name="Fu G.-Y."/>
        </authorList>
    </citation>
    <scope>NUCLEOTIDE SEQUENCE [LARGE SCALE GENOMIC DNA]</scope>
    <source>
        <strain evidence="2 3">SY39</strain>
    </source>
</reference>
<dbReference type="OrthoDB" id="121597at2"/>
<protein>
    <submittedName>
        <fullName evidence="2">Type II toxin-antitoxin system RelE/ParE family toxin</fullName>
    </submittedName>
</protein>
<dbReference type="RefSeq" id="WP_102246530.1">
    <property type="nucleotide sequence ID" value="NZ_CP025682.1"/>
</dbReference>
<accession>A0A2I6S5C6</accession>
<gene>
    <name evidence="2" type="ORF">C0099_05595</name>
</gene>
<keyword evidence="1" id="KW-1277">Toxin-antitoxin system</keyword>
<dbReference type="InterPro" id="IPR035093">
    <property type="entry name" value="RelE/ParE_toxin_dom_sf"/>
</dbReference>
<dbReference type="KEGG" id="atw:C0099_05595"/>
<dbReference type="EMBL" id="CP025682">
    <property type="protein sequence ID" value="AUN94460.1"/>
    <property type="molecule type" value="Genomic_DNA"/>
</dbReference>
<proteinExistence type="predicted"/>
<dbReference type="Proteomes" id="UP000242205">
    <property type="component" value="Chromosome"/>
</dbReference>
<evidence type="ECO:0000313" key="2">
    <source>
        <dbReference type="EMBL" id="AUN94460.1"/>
    </source>
</evidence>
<dbReference type="AlphaFoldDB" id="A0A2I6S5C6"/>
<sequence>MSRTAIELAPEVAGDFERILWHLERYDANERGERIGEIVAALDVLADNPRIGRPAHGGNRELVIGRRAHGYLALYRYVEEIDTVFVLAIRSQREAGYAD</sequence>
<evidence type="ECO:0000256" key="1">
    <source>
        <dbReference type="ARBA" id="ARBA00022649"/>
    </source>
</evidence>
<name>A0A2I6S5C6_9RHOO</name>
<dbReference type="Gene3D" id="3.30.2310.20">
    <property type="entry name" value="RelE-like"/>
    <property type="match status" value="1"/>
</dbReference>
<keyword evidence="3" id="KW-1185">Reference proteome</keyword>
<dbReference type="InterPro" id="IPR007712">
    <property type="entry name" value="RelE/ParE_toxin"/>
</dbReference>